<dbReference type="InterPro" id="IPR004601">
    <property type="entry name" value="UvdE"/>
</dbReference>
<keyword evidence="5 7" id="KW-0378">Hydrolase</keyword>
<dbReference type="STRING" id="147375.BXP28_14055"/>
<keyword evidence="2 7" id="KW-0255">Endonuclease</keyword>
<dbReference type="AlphaFoldDB" id="A0A2L1U5N2"/>
<dbReference type="SUPFAM" id="SSF51658">
    <property type="entry name" value="Xylose isomerase-like"/>
    <property type="match status" value="1"/>
</dbReference>
<dbReference type="GO" id="GO:0009411">
    <property type="term" value="P:response to UV"/>
    <property type="evidence" value="ECO:0007669"/>
    <property type="project" value="InterPro"/>
</dbReference>
<evidence type="ECO:0000313" key="8">
    <source>
        <dbReference type="Proteomes" id="UP000239833"/>
    </source>
</evidence>
<protein>
    <submittedName>
        <fullName evidence="7">UV DNA damage endonuclease UvsE</fullName>
        <ecNumber evidence="7">3.-.-.-</ecNumber>
    </submittedName>
</protein>
<evidence type="ECO:0000256" key="1">
    <source>
        <dbReference type="ARBA" id="ARBA00022722"/>
    </source>
</evidence>
<accession>A0A2L1U5N2</accession>
<dbReference type="Proteomes" id="UP000239833">
    <property type="component" value="Chromosome"/>
</dbReference>
<dbReference type="EMBL" id="CP019655">
    <property type="protein sequence ID" value="AVF28226.1"/>
    <property type="molecule type" value="Genomic_DNA"/>
</dbReference>
<gene>
    <name evidence="7" type="primary">uvsE</name>
    <name evidence="7" type="ORF">ERICIII_04160</name>
</gene>
<dbReference type="InterPro" id="IPR036237">
    <property type="entry name" value="Xyl_isomerase-like_sf"/>
</dbReference>
<dbReference type="GO" id="GO:0006289">
    <property type="term" value="P:nucleotide-excision repair"/>
    <property type="evidence" value="ECO:0007669"/>
    <property type="project" value="InterPro"/>
</dbReference>
<evidence type="ECO:0000256" key="6">
    <source>
        <dbReference type="ARBA" id="ARBA00023204"/>
    </source>
</evidence>
<proteinExistence type="predicted"/>
<evidence type="ECO:0000256" key="4">
    <source>
        <dbReference type="ARBA" id="ARBA00022769"/>
    </source>
</evidence>
<name>A0A2L1U5N2_9BACL</name>
<organism evidence="7 8">
    <name type="scientific">Paenibacillus larvae subsp. larvae</name>
    <dbReference type="NCBI Taxonomy" id="147375"/>
    <lineage>
        <taxon>Bacteria</taxon>
        <taxon>Bacillati</taxon>
        <taxon>Bacillota</taxon>
        <taxon>Bacilli</taxon>
        <taxon>Bacillales</taxon>
        <taxon>Paenibacillaceae</taxon>
        <taxon>Paenibacillus</taxon>
    </lineage>
</organism>
<dbReference type="PANTHER" id="PTHR31290:SF5">
    <property type="entry name" value="UV-DAMAGE ENDONUCLEASE"/>
    <property type="match status" value="1"/>
</dbReference>
<reference evidence="8" key="1">
    <citation type="submission" date="2017-02" db="EMBL/GenBank/DDBJ databases">
        <title>Delineation of Paenibacillus larvae strains originating from foulbrood outbreaks.</title>
        <authorList>
            <person name="Beims H."/>
            <person name="Bunk B."/>
            <person name="Sproeer C."/>
            <person name="Mohr K.I."/>
            <person name="Pradella S."/>
            <person name="Guenther G."/>
            <person name="Rohde M."/>
            <person name="von der Ohe W."/>
            <person name="Steinert M."/>
        </authorList>
    </citation>
    <scope>NUCLEOTIDE SEQUENCE [LARGE SCALE GENOMIC DNA]</scope>
    <source>
        <strain evidence="8">Eric_III</strain>
    </source>
</reference>
<keyword evidence="4" id="KW-0228">DNA excision</keyword>
<dbReference type="RefSeq" id="WP_077996091.1">
    <property type="nucleotide sequence ID" value="NZ_CP019655.1"/>
</dbReference>
<dbReference type="Gene3D" id="3.20.20.150">
    <property type="entry name" value="Divalent-metal-dependent TIM barrel enzymes"/>
    <property type="match status" value="1"/>
</dbReference>
<dbReference type="GeneID" id="64220481"/>
<keyword evidence="3" id="KW-0227">DNA damage</keyword>
<evidence type="ECO:0000256" key="2">
    <source>
        <dbReference type="ARBA" id="ARBA00022759"/>
    </source>
</evidence>
<dbReference type="NCBIfam" id="TIGR00629">
    <property type="entry name" value="uvde"/>
    <property type="match status" value="1"/>
</dbReference>
<dbReference type="GO" id="GO:0004519">
    <property type="term" value="F:endonuclease activity"/>
    <property type="evidence" value="ECO:0007669"/>
    <property type="project" value="UniProtKB-KW"/>
</dbReference>
<evidence type="ECO:0000313" key="7">
    <source>
        <dbReference type="EMBL" id="AVF28226.1"/>
    </source>
</evidence>
<keyword evidence="1" id="KW-0540">Nuclease</keyword>
<dbReference type="PANTHER" id="PTHR31290">
    <property type="entry name" value="UV-DAMAGE ENDONUCLEASE"/>
    <property type="match status" value="1"/>
</dbReference>
<evidence type="ECO:0000256" key="5">
    <source>
        <dbReference type="ARBA" id="ARBA00022801"/>
    </source>
</evidence>
<keyword evidence="6" id="KW-0234">DNA repair</keyword>
<dbReference type="Pfam" id="PF03851">
    <property type="entry name" value="UvdE"/>
    <property type="match status" value="1"/>
</dbReference>
<dbReference type="EC" id="3.-.-.-" evidence="7"/>
<evidence type="ECO:0000256" key="3">
    <source>
        <dbReference type="ARBA" id="ARBA00022763"/>
    </source>
</evidence>
<dbReference type="GO" id="GO:0016787">
    <property type="term" value="F:hydrolase activity"/>
    <property type="evidence" value="ECO:0007669"/>
    <property type="project" value="UniProtKB-KW"/>
</dbReference>
<sequence precursor="true">MIVRFGYVAMSTLVANASPSKTMTVAYFKKLSDREAAVRKLERIASENLHNTLRLLKHNKAYDIMVYRLSSKLIPLFGHELLKDWRPIKALQESFQAIGEYSRKYGMRLSFHPDHFTVLSTPRKEVLEHSQQDLGRHVSMLHAMGLGEESKCNIHIGGMYGDKQKSGERFVRQFGALPWEIRRHITLENDDKTYTALETLEIAEQVGTPMVLDLHHHTVNNPGGESPEELWPRIAKTWEGQPLIPFAPSLSAFAALSGEEKVPLPPKIHLSSPKSEKDALSHADFVGVEPLLPFLKAIAPATPRLDIMIEAKMKDQALLKLMENLQREGIRAAGQAAVEIPG</sequence>